<dbReference type="InterPro" id="IPR050595">
    <property type="entry name" value="Bact_response_regulator"/>
</dbReference>
<dbReference type="Gene3D" id="3.40.50.2300">
    <property type="match status" value="1"/>
</dbReference>
<organism evidence="4">
    <name type="scientific">uncultured crenarchaeote</name>
    <dbReference type="NCBI Taxonomy" id="29281"/>
    <lineage>
        <taxon>Archaea</taxon>
        <taxon>Thermoproteota</taxon>
        <taxon>environmental samples</taxon>
    </lineage>
</organism>
<evidence type="ECO:0000256" key="1">
    <source>
        <dbReference type="ARBA" id="ARBA00022553"/>
    </source>
</evidence>
<evidence type="ECO:0000313" key="4">
    <source>
        <dbReference type="EMBL" id="ABB88975.1"/>
    </source>
</evidence>
<dbReference type="AlphaFoldDB" id="Q2V9F2"/>
<dbReference type="PANTHER" id="PTHR44591">
    <property type="entry name" value="STRESS RESPONSE REGULATOR PROTEIN 1"/>
    <property type="match status" value="1"/>
</dbReference>
<dbReference type="SUPFAM" id="SSF52172">
    <property type="entry name" value="CheY-like"/>
    <property type="match status" value="1"/>
</dbReference>
<dbReference type="Pfam" id="PF00072">
    <property type="entry name" value="Response_reg"/>
    <property type="match status" value="1"/>
</dbReference>
<name>Q2V9F2_9CREN</name>
<dbReference type="CDD" id="cd00156">
    <property type="entry name" value="REC"/>
    <property type="match status" value="1"/>
</dbReference>
<sequence>MFPVSNLLLMEDDPEISSLYAQLLKDRGHKVNLAHTAEQCLKIYGKRLHRAQMRGKSLRHVQPYDAVILDYKMPDRNGIEVAKEIQAINSHQRIIFVSAFVEEWFDSIKELKSPVEFLQKPVSNKKLIDTVELTEVFEQLERLNIDTEAFKQARISHEVLNEIIVIVKKNRSMKIG</sequence>
<accession>Q2V9F2</accession>
<keyword evidence="2" id="KW-0902">Two-component regulatory system</keyword>
<evidence type="ECO:0000256" key="2">
    <source>
        <dbReference type="ARBA" id="ARBA00023012"/>
    </source>
</evidence>
<proteinExistence type="predicted"/>
<dbReference type="SMART" id="SM00448">
    <property type="entry name" value="REC"/>
    <property type="match status" value="1"/>
</dbReference>
<dbReference type="EMBL" id="DQ284443">
    <property type="protein sequence ID" value="ABB88975.1"/>
    <property type="molecule type" value="Genomic_DNA"/>
</dbReference>
<dbReference type="InterPro" id="IPR011006">
    <property type="entry name" value="CheY-like_superfamily"/>
</dbReference>
<keyword evidence="1" id="KW-0597">Phosphoprotein</keyword>
<feature type="domain" description="Response regulatory" evidence="3">
    <location>
        <begin position="6"/>
        <end position="135"/>
    </location>
</feature>
<dbReference type="PROSITE" id="PS50110">
    <property type="entry name" value="RESPONSE_REGULATORY"/>
    <property type="match status" value="1"/>
</dbReference>
<protein>
    <submittedName>
        <fullName evidence="4">Putative response regulator receiver</fullName>
    </submittedName>
</protein>
<dbReference type="InterPro" id="IPR001789">
    <property type="entry name" value="Sig_transdc_resp-reg_receiver"/>
</dbReference>
<evidence type="ECO:0000259" key="3">
    <source>
        <dbReference type="PROSITE" id="PS50110"/>
    </source>
</evidence>
<reference evidence="4" key="1">
    <citation type="submission" date="2005-11" db="EMBL/GenBank/DDBJ databases">
        <title>Single cell genomics - a new approach in prokaryotic microbiology.</title>
        <authorList>
            <person name="Kvist T."/>
            <person name="Ahring B."/>
            <person name="Lasken R."/>
            <person name="Westermann P."/>
        </authorList>
    </citation>
    <scope>NUCLEOTIDE SEQUENCE</scope>
</reference>
<dbReference type="GO" id="GO:0000160">
    <property type="term" value="P:phosphorelay signal transduction system"/>
    <property type="evidence" value="ECO:0007669"/>
    <property type="project" value="UniProtKB-KW"/>
</dbReference>
<dbReference type="PANTHER" id="PTHR44591:SF14">
    <property type="entry name" value="PROTEIN PILG"/>
    <property type="match status" value="1"/>
</dbReference>